<evidence type="ECO:0000256" key="1">
    <source>
        <dbReference type="SAM" id="Phobius"/>
    </source>
</evidence>
<dbReference type="Proteomes" id="UP000284250">
    <property type="component" value="Unassembled WGS sequence"/>
</dbReference>
<gene>
    <name evidence="2" type="ORF">D0T11_20825</name>
</gene>
<feature type="transmembrane region" description="Helical" evidence="1">
    <location>
        <begin position="84"/>
        <end position="102"/>
    </location>
</feature>
<proteinExistence type="predicted"/>
<organism evidence="2 3">
    <name type="scientific">Hymenobacter rubripertinctus</name>
    <dbReference type="NCBI Taxonomy" id="2029981"/>
    <lineage>
        <taxon>Bacteria</taxon>
        <taxon>Pseudomonadati</taxon>
        <taxon>Bacteroidota</taxon>
        <taxon>Cytophagia</taxon>
        <taxon>Cytophagales</taxon>
        <taxon>Hymenobacteraceae</taxon>
        <taxon>Hymenobacter</taxon>
    </lineage>
</organism>
<comment type="caution">
    <text evidence="2">The sequence shown here is derived from an EMBL/GenBank/DDBJ whole genome shotgun (WGS) entry which is preliminary data.</text>
</comment>
<keyword evidence="1" id="KW-0812">Transmembrane</keyword>
<protein>
    <submittedName>
        <fullName evidence="2">Uncharacterized protein</fullName>
    </submittedName>
</protein>
<name>A0A418QJ33_9BACT</name>
<keyword evidence="1" id="KW-0472">Membrane</keyword>
<accession>A0A418QJ33</accession>
<dbReference type="EMBL" id="QYCN01000063">
    <property type="protein sequence ID" value="RIY05206.1"/>
    <property type="molecule type" value="Genomic_DNA"/>
</dbReference>
<reference evidence="2 3" key="1">
    <citation type="submission" date="2019-01" db="EMBL/GenBank/DDBJ databases">
        <title>Hymenobacter humicola sp. nov., isolated from soils in Antarctica.</title>
        <authorList>
            <person name="Sedlacek I."/>
            <person name="Holochova P."/>
            <person name="Kralova S."/>
            <person name="Pantucek R."/>
            <person name="Stankova E."/>
            <person name="Vrbovska V."/>
            <person name="Kristofova L."/>
            <person name="Svec P."/>
            <person name="Busse H.-J."/>
        </authorList>
    </citation>
    <scope>NUCLEOTIDE SEQUENCE [LARGE SCALE GENOMIC DNA]</scope>
    <source>
        <strain evidence="2 3">CCM 8852</strain>
    </source>
</reference>
<feature type="transmembrane region" description="Helical" evidence="1">
    <location>
        <begin position="49"/>
        <end position="72"/>
    </location>
</feature>
<evidence type="ECO:0000313" key="3">
    <source>
        <dbReference type="Proteomes" id="UP000284250"/>
    </source>
</evidence>
<dbReference type="AlphaFoldDB" id="A0A418QJ33"/>
<evidence type="ECO:0000313" key="2">
    <source>
        <dbReference type="EMBL" id="RIY05206.1"/>
    </source>
</evidence>
<keyword evidence="3" id="KW-1185">Reference proteome</keyword>
<feature type="transmembrane region" description="Helical" evidence="1">
    <location>
        <begin position="114"/>
        <end position="136"/>
    </location>
</feature>
<sequence length="274" mass="31669">MVKREGVAKVKRVFYDVIRQFFPVFSIIALMLLVIDFSEAKRSKGWFGISAFTIIVLYHVFFLTILLALSLFTHMPPRIMQPVTILYLVCVFVMYMKFMPNVMVYKEKLKKYKIIIASLLAIGFLLQVKLLSGIIIESKFDQNNKEKYLYYLSEKYKGKLLIEGGLSYANLNPLRSYGFYNYSKVYSLSGWPAFDPSQRAFRQQLTGYADFGPAMKKLIQRPDAVWVLTPDLSQFLPIYFSARGTGADWNIQLKKLPDTPSPYVHECQASLITY</sequence>
<feature type="transmembrane region" description="Helical" evidence="1">
    <location>
        <begin position="20"/>
        <end position="37"/>
    </location>
</feature>
<keyword evidence="1" id="KW-1133">Transmembrane helix</keyword>